<proteinExistence type="inferred from homology"/>
<evidence type="ECO:0000256" key="10">
    <source>
        <dbReference type="SAM" id="MobiDB-lite"/>
    </source>
</evidence>
<feature type="compositionally biased region" description="Basic and acidic residues" evidence="10">
    <location>
        <begin position="135"/>
        <end position="149"/>
    </location>
</feature>
<dbReference type="EMBL" id="CP086654">
    <property type="protein sequence ID" value="UEX90359.1"/>
    <property type="molecule type" value="Genomic_DNA"/>
</dbReference>
<gene>
    <name evidence="14" type="ORF">LN051_01425</name>
</gene>
<evidence type="ECO:0000256" key="5">
    <source>
        <dbReference type="ARBA" id="ARBA00022525"/>
    </source>
</evidence>
<feature type="compositionally biased region" description="Basic and acidic residues" evidence="10">
    <location>
        <begin position="222"/>
        <end position="236"/>
    </location>
</feature>
<keyword evidence="8" id="KW-0442">Lipid degradation</keyword>
<feature type="compositionally biased region" description="Basic and acidic residues" evidence="10">
    <location>
        <begin position="164"/>
        <end position="180"/>
    </location>
</feature>
<feature type="compositionally biased region" description="Polar residues" evidence="10">
    <location>
        <begin position="151"/>
        <end position="163"/>
    </location>
</feature>
<feature type="chain" id="PRO_5045306330" description="triacylglycerol lipase" evidence="11">
    <location>
        <begin position="39"/>
        <end position="643"/>
    </location>
</feature>
<accession>A0ABY3PDK4</accession>
<keyword evidence="9" id="KW-0443">Lipid metabolism</keyword>
<keyword evidence="6 11" id="KW-0732">Signal</keyword>
<dbReference type="PANTHER" id="PTHR34043">
    <property type="entry name" value="ALPHA/BETA-HYDROLASES SUPERFAMILY PROTEIN"/>
    <property type="match status" value="1"/>
</dbReference>
<comment type="catalytic activity">
    <reaction evidence="1">
        <text>a triacylglycerol + H2O = a diacylglycerol + a fatty acid + H(+)</text>
        <dbReference type="Rhea" id="RHEA:12044"/>
        <dbReference type="ChEBI" id="CHEBI:15377"/>
        <dbReference type="ChEBI" id="CHEBI:15378"/>
        <dbReference type="ChEBI" id="CHEBI:17855"/>
        <dbReference type="ChEBI" id="CHEBI:18035"/>
        <dbReference type="ChEBI" id="CHEBI:28868"/>
        <dbReference type="EC" id="3.1.1.3"/>
    </reaction>
</comment>
<dbReference type="Proteomes" id="UP001197626">
    <property type="component" value="Chromosome"/>
</dbReference>
<organism evidence="14 15">
    <name type="scientific">Staphylococcus ratti</name>
    <dbReference type="NCBI Taxonomy" id="2892440"/>
    <lineage>
        <taxon>Bacteria</taxon>
        <taxon>Bacillati</taxon>
        <taxon>Bacillota</taxon>
        <taxon>Bacilli</taxon>
        <taxon>Bacillales</taxon>
        <taxon>Staphylococcaceae</taxon>
        <taxon>Staphylococcus</taxon>
    </lineage>
</organism>
<keyword evidence="15" id="KW-1185">Reference proteome</keyword>
<feature type="compositionally biased region" description="Basic and acidic residues" evidence="10">
    <location>
        <begin position="194"/>
        <end position="213"/>
    </location>
</feature>
<feature type="compositionally biased region" description="Polar residues" evidence="10">
    <location>
        <begin position="55"/>
        <end position="82"/>
    </location>
</feature>
<evidence type="ECO:0000256" key="6">
    <source>
        <dbReference type="ARBA" id="ARBA00022729"/>
    </source>
</evidence>
<comment type="similarity">
    <text evidence="3">Belongs to the AB hydrolase superfamily. Lipase family.</text>
</comment>
<evidence type="ECO:0000256" key="11">
    <source>
        <dbReference type="SAM" id="SignalP"/>
    </source>
</evidence>
<feature type="region of interest" description="Disordered" evidence="10">
    <location>
        <begin position="51"/>
        <end position="267"/>
    </location>
</feature>
<feature type="signal peptide" evidence="11">
    <location>
        <begin position="1"/>
        <end position="38"/>
    </location>
</feature>
<dbReference type="InterPro" id="IPR005877">
    <property type="entry name" value="YSIRK_signal_dom"/>
</dbReference>
<dbReference type="InterPro" id="IPR056304">
    <property type="entry name" value="Lip-like_C"/>
</dbReference>
<protein>
    <recommendedName>
        <fullName evidence="4">triacylglycerol lipase</fullName>
        <ecNumber evidence="4">3.1.1.3</ecNumber>
    </recommendedName>
</protein>
<evidence type="ECO:0000313" key="15">
    <source>
        <dbReference type="Proteomes" id="UP001197626"/>
    </source>
</evidence>
<feature type="compositionally biased region" description="Polar residues" evidence="10">
    <location>
        <begin position="110"/>
        <end position="128"/>
    </location>
</feature>
<evidence type="ECO:0000256" key="7">
    <source>
        <dbReference type="ARBA" id="ARBA00022801"/>
    </source>
</evidence>
<feature type="domain" description="Lipase-like C-terminal" evidence="13">
    <location>
        <begin position="267"/>
        <end position="640"/>
    </location>
</feature>
<evidence type="ECO:0000259" key="12">
    <source>
        <dbReference type="Pfam" id="PF04650"/>
    </source>
</evidence>
<dbReference type="PANTHER" id="PTHR34043:SF3">
    <property type="entry name" value="ALPHA_BETA-HYDROLASES SUPERFAMILY PROTEIN"/>
    <property type="match status" value="1"/>
</dbReference>
<dbReference type="EC" id="3.1.1.3" evidence="4"/>
<reference evidence="14 15" key="1">
    <citation type="journal article" date="2022" name="Pathogens">
        <title>Staphylococcus ratti sp. nov. Isolated from a Lab Rat.</title>
        <authorList>
            <person name="Kovarovic V."/>
            <person name="Sedlacek I."/>
            <person name="Petras P."/>
            <person name="Kralova S."/>
            <person name="Maslanova I."/>
            <person name="Svec P."/>
            <person name="Neumann-Schaal M."/>
            <person name="Botka T."/>
            <person name="Gelbicova T."/>
            <person name="Stankova E."/>
            <person name="Doskar J."/>
            <person name="Pantucek R."/>
        </authorList>
    </citation>
    <scope>NUCLEOTIDE SEQUENCE [LARGE SCALE GENOMIC DNA]</scope>
    <source>
        <strain evidence="14 15">CCM 9025</strain>
    </source>
</reference>
<keyword evidence="7" id="KW-0378">Hydrolase</keyword>
<evidence type="ECO:0000256" key="4">
    <source>
        <dbReference type="ARBA" id="ARBA00013279"/>
    </source>
</evidence>
<dbReference type="RefSeq" id="WP_229292855.1">
    <property type="nucleotide sequence ID" value="NZ_CP086654.1"/>
</dbReference>
<evidence type="ECO:0000256" key="9">
    <source>
        <dbReference type="ARBA" id="ARBA00023098"/>
    </source>
</evidence>
<name>A0ABY3PDK4_9STAP</name>
<evidence type="ECO:0000256" key="2">
    <source>
        <dbReference type="ARBA" id="ARBA00004613"/>
    </source>
</evidence>
<feature type="domain" description="YSIRK Gram-positive signal peptide" evidence="12">
    <location>
        <begin position="10"/>
        <end position="29"/>
    </location>
</feature>
<dbReference type="InterPro" id="IPR029058">
    <property type="entry name" value="AB_hydrolase_fold"/>
</dbReference>
<dbReference type="Pfam" id="PF24708">
    <property type="entry name" value="Lip_C"/>
    <property type="match status" value="1"/>
</dbReference>
<evidence type="ECO:0000256" key="1">
    <source>
        <dbReference type="ARBA" id="ARBA00001024"/>
    </source>
</evidence>
<dbReference type="NCBIfam" id="NF047351">
    <property type="entry name" value="lipase_YSIRK_Sa"/>
    <property type="match status" value="1"/>
</dbReference>
<evidence type="ECO:0000259" key="13">
    <source>
        <dbReference type="Pfam" id="PF24708"/>
    </source>
</evidence>
<sequence>MKQTQHQHTFSIRKSVLGTASVMVASFLFIASGEVAQADETTPQAAQVLTERVQSHNQASQEPQSLALHNTNDETSIESKTSVEAPKEPEVLQSNASTQSQAPQHKEASQPDTHAVESTSQHTESEPTPLTPAEHISKDTDNSKTERRLTQAPTPENQEAQSQESKEVAAEASNDAKEKAQLPSIDKGYSRKILKQEETTTSKDDVAKKETTNPEKTNASEGELKTVEAPKTKDTTTKSQFTKQASDKKPAVKAAPEAVQNPEHPKNKNPFVFVHGFNGFVGDVAAKGQNYWGGTKANLQNYLRKAGYETYEASISALASNHERAVELFYFLKGGRVDYGAAHAAKYGHERYGKTYEGVLKDWKPGNPVHFIGHSMGGQTIRLLEHYLRFGNEDEIAYQKSHGGVISDIFTGGHDNMVTSITTIATPHNGTHASDGLGNSPFIRHMLYSFARTSSNLGTIDYGLDQWGFKRKAGESLIDYHKRVAKSKIWDSEDTGLYDLTREGAEKINKKTELNPNIYYKTYTGLATHETQLGKQMVDIGMEFTKILTGNYIGAVKDILWRPNDGLVSVISSQYPSDEKHVEVNENSALQKGTWQVMPTMKGWDHSDFIGNDALDGKHPAGELTKFYDSITDYLMRIEKEKK</sequence>
<keyword evidence="5" id="KW-0964">Secreted</keyword>
<feature type="compositionally biased region" description="Polar residues" evidence="10">
    <location>
        <begin position="92"/>
        <end position="103"/>
    </location>
</feature>
<dbReference type="Pfam" id="PF04650">
    <property type="entry name" value="YSIRK_signal"/>
    <property type="match status" value="1"/>
</dbReference>
<evidence type="ECO:0000313" key="14">
    <source>
        <dbReference type="EMBL" id="UEX90359.1"/>
    </source>
</evidence>
<dbReference type="SUPFAM" id="SSF53474">
    <property type="entry name" value="alpha/beta-Hydrolases"/>
    <property type="match status" value="1"/>
</dbReference>
<dbReference type="Gene3D" id="3.40.50.1820">
    <property type="entry name" value="alpha/beta hydrolase"/>
    <property type="match status" value="1"/>
</dbReference>
<comment type="subcellular location">
    <subcellularLocation>
        <location evidence="2">Secreted</location>
    </subcellularLocation>
</comment>
<dbReference type="NCBIfam" id="TIGR01168">
    <property type="entry name" value="YSIRK_signal"/>
    <property type="match status" value="1"/>
</dbReference>
<evidence type="ECO:0000256" key="3">
    <source>
        <dbReference type="ARBA" id="ARBA00010701"/>
    </source>
</evidence>
<evidence type="ECO:0000256" key="8">
    <source>
        <dbReference type="ARBA" id="ARBA00022963"/>
    </source>
</evidence>